<dbReference type="PANTHER" id="PTHR39456:SF1">
    <property type="entry name" value="METAL-DEPENDENT HYDROLASE"/>
    <property type="match status" value="1"/>
</dbReference>
<dbReference type="AlphaFoldDB" id="A0A502E4S7"/>
<accession>A0A502E4S7</accession>
<dbReference type="EMBL" id="RCZG01000011">
    <property type="protein sequence ID" value="TPG31782.1"/>
    <property type="molecule type" value="Genomic_DNA"/>
</dbReference>
<gene>
    <name evidence="1" type="ORF">EAH80_22445</name>
</gene>
<protein>
    <recommendedName>
        <fullName evidence="3">Metal-dependent hydrolase</fullName>
    </recommendedName>
</protein>
<proteinExistence type="predicted"/>
<organism evidence="1 2">
    <name type="scientific">Mycolicibacterium hodleri</name>
    <dbReference type="NCBI Taxonomy" id="49897"/>
    <lineage>
        <taxon>Bacteria</taxon>
        <taxon>Bacillati</taxon>
        <taxon>Actinomycetota</taxon>
        <taxon>Actinomycetes</taxon>
        <taxon>Mycobacteriales</taxon>
        <taxon>Mycobacteriaceae</taxon>
        <taxon>Mycolicibacterium</taxon>
    </lineage>
</organism>
<evidence type="ECO:0000313" key="2">
    <source>
        <dbReference type="Proteomes" id="UP000320095"/>
    </source>
</evidence>
<reference evidence="1 2" key="1">
    <citation type="journal article" date="2019" name="Environ. Microbiol.">
        <title>Species interactions and distinct microbial communities in high Arctic permafrost affected cryosols are associated with the CH4 and CO2 gas fluxes.</title>
        <authorList>
            <person name="Altshuler I."/>
            <person name="Hamel J."/>
            <person name="Turney S."/>
            <person name="Magnuson E."/>
            <person name="Levesque R."/>
            <person name="Greer C."/>
            <person name="Whyte L.G."/>
        </authorList>
    </citation>
    <scope>NUCLEOTIDE SEQUENCE [LARGE SCALE GENOMIC DNA]</scope>
    <source>
        <strain evidence="1 2">S5.20</strain>
    </source>
</reference>
<dbReference type="InterPro" id="IPR016516">
    <property type="entry name" value="UCP07580"/>
</dbReference>
<dbReference type="Proteomes" id="UP000320095">
    <property type="component" value="Unassembled WGS sequence"/>
</dbReference>
<name>A0A502E4S7_9MYCO</name>
<dbReference type="Pfam" id="PF10118">
    <property type="entry name" value="Metal_hydrol"/>
    <property type="match status" value="1"/>
</dbReference>
<sequence>MTDLVIRKIRWEFDDTVPFMWQPANPNFGIFCNVFTFIAVPFERYIIKALSQAQARFDESPSVAAEADAFLRQEGQHAAAHRKHMTALIARYPGLERAYDVATCAFDRLIDEHPVEFHAAYIANLEATFTPLFKVVLDNRESLFAGSDQRVGSLMTWHFVEEIEHRSSGLLLYRHLNRDPWYRVRKVRATFRHIGDVAAEIASIIDAVVPFAERGASAQDLMSISLLVEEFKYRGPGGARRRGLRGGCPTLFNAVPTSDLAKMVWRLLLSQAPNHDPGKQPLPDWAGTWMSEYTEGTDMTTFAAGSQDIG</sequence>
<keyword evidence="2" id="KW-1185">Reference proteome</keyword>
<dbReference type="PANTHER" id="PTHR39456">
    <property type="entry name" value="METAL-DEPENDENT HYDROLASE"/>
    <property type="match status" value="1"/>
</dbReference>
<evidence type="ECO:0000313" key="1">
    <source>
        <dbReference type="EMBL" id="TPG31782.1"/>
    </source>
</evidence>
<dbReference type="OrthoDB" id="4762955at2"/>
<comment type="caution">
    <text evidence="1">The sequence shown here is derived from an EMBL/GenBank/DDBJ whole genome shotgun (WGS) entry which is preliminary data.</text>
</comment>
<evidence type="ECO:0008006" key="3">
    <source>
        <dbReference type="Google" id="ProtNLM"/>
    </source>
</evidence>
<dbReference type="RefSeq" id="WP_140695869.1">
    <property type="nucleotide sequence ID" value="NZ_RCZG01000011.1"/>
</dbReference>